<name>A0AAV4EX86_9GAST</name>
<feature type="domain" description="C2H2-type" evidence="7">
    <location>
        <begin position="474"/>
        <end position="497"/>
    </location>
</feature>
<feature type="domain" description="C2H2-type" evidence="7">
    <location>
        <begin position="338"/>
        <end position="360"/>
    </location>
</feature>
<dbReference type="AlphaFoldDB" id="A0AAV4EX86"/>
<reference evidence="8 9" key="1">
    <citation type="journal article" date="2021" name="Elife">
        <title>Chloroplast acquisition without the gene transfer in kleptoplastic sea slugs, Plakobranchus ocellatus.</title>
        <authorList>
            <person name="Maeda T."/>
            <person name="Takahashi S."/>
            <person name="Yoshida T."/>
            <person name="Shimamura S."/>
            <person name="Takaki Y."/>
            <person name="Nagai Y."/>
            <person name="Toyoda A."/>
            <person name="Suzuki Y."/>
            <person name="Arimoto A."/>
            <person name="Ishii H."/>
            <person name="Satoh N."/>
            <person name="Nishiyama T."/>
            <person name="Hasebe M."/>
            <person name="Maruyama T."/>
            <person name="Minagawa J."/>
            <person name="Obokata J."/>
            <person name="Shigenobu S."/>
        </authorList>
    </citation>
    <scope>NUCLEOTIDE SEQUENCE [LARGE SCALE GENOMIC DNA]</scope>
</reference>
<evidence type="ECO:0000256" key="4">
    <source>
        <dbReference type="ARBA" id="ARBA00022833"/>
    </source>
</evidence>
<dbReference type="Pfam" id="PF00096">
    <property type="entry name" value="zf-C2H2"/>
    <property type="match status" value="3"/>
</dbReference>
<dbReference type="Gene3D" id="3.30.160.60">
    <property type="entry name" value="Classic Zinc Finger"/>
    <property type="match status" value="4"/>
</dbReference>
<dbReference type="Proteomes" id="UP000762676">
    <property type="component" value="Unassembled WGS sequence"/>
</dbReference>
<dbReference type="GO" id="GO:0008270">
    <property type="term" value="F:zinc ion binding"/>
    <property type="evidence" value="ECO:0007669"/>
    <property type="project" value="UniProtKB-KW"/>
</dbReference>
<evidence type="ECO:0000256" key="6">
    <source>
        <dbReference type="SAM" id="MobiDB-lite"/>
    </source>
</evidence>
<feature type="domain" description="C2H2-type" evidence="7">
    <location>
        <begin position="230"/>
        <end position="257"/>
    </location>
</feature>
<keyword evidence="1" id="KW-0479">Metal-binding</keyword>
<dbReference type="GO" id="GO:0000977">
    <property type="term" value="F:RNA polymerase II transcription regulatory region sequence-specific DNA binding"/>
    <property type="evidence" value="ECO:0007669"/>
    <property type="project" value="TreeGrafter"/>
</dbReference>
<evidence type="ECO:0000256" key="2">
    <source>
        <dbReference type="ARBA" id="ARBA00022737"/>
    </source>
</evidence>
<dbReference type="FunFam" id="3.30.160.60:FF:000624">
    <property type="entry name" value="zinc finger protein 697"/>
    <property type="match status" value="1"/>
</dbReference>
<accession>A0AAV4EX86</accession>
<feature type="domain" description="C2H2-type" evidence="7">
    <location>
        <begin position="420"/>
        <end position="447"/>
    </location>
</feature>
<keyword evidence="4" id="KW-0862">Zinc</keyword>
<dbReference type="PROSITE" id="PS00028">
    <property type="entry name" value="ZINC_FINGER_C2H2_1"/>
    <property type="match status" value="5"/>
</dbReference>
<feature type="domain" description="C2H2-type" evidence="7">
    <location>
        <begin position="363"/>
        <end position="391"/>
    </location>
</feature>
<evidence type="ECO:0000259" key="7">
    <source>
        <dbReference type="PROSITE" id="PS50157"/>
    </source>
</evidence>
<keyword evidence="9" id="KW-1185">Reference proteome</keyword>
<dbReference type="EMBL" id="BMAT01007489">
    <property type="protein sequence ID" value="GFR65344.1"/>
    <property type="molecule type" value="Genomic_DNA"/>
</dbReference>
<proteinExistence type="predicted"/>
<dbReference type="PROSITE" id="PS50157">
    <property type="entry name" value="ZINC_FINGER_C2H2_2"/>
    <property type="match status" value="7"/>
</dbReference>
<evidence type="ECO:0000256" key="5">
    <source>
        <dbReference type="PROSITE-ProRule" id="PRU00042"/>
    </source>
</evidence>
<feature type="region of interest" description="Disordered" evidence="6">
    <location>
        <begin position="70"/>
        <end position="90"/>
    </location>
</feature>
<evidence type="ECO:0000313" key="9">
    <source>
        <dbReference type="Proteomes" id="UP000762676"/>
    </source>
</evidence>
<gene>
    <name evidence="8" type="ORF">ElyMa_003655000</name>
</gene>
<dbReference type="GO" id="GO:0005634">
    <property type="term" value="C:nucleus"/>
    <property type="evidence" value="ECO:0007669"/>
    <property type="project" value="TreeGrafter"/>
</dbReference>
<dbReference type="PANTHER" id="PTHR24409">
    <property type="entry name" value="ZINC FINGER PROTEIN 142"/>
    <property type="match status" value="1"/>
</dbReference>
<feature type="region of interest" description="Disordered" evidence="6">
    <location>
        <begin position="143"/>
        <end position="168"/>
    </location>
</feature>
<feature type="domain" description="C2H2-type" evidence="7">
    <location>
        <begin position="448"/>
        <end position="475"/>
    </location>
</feature>
<dbReference type="SUPFAM" id="SSF57667">
    <property type="entry name" value="beta-beta-alpha zinc fingers"/>
    <property type="match status" value="4"/>
</dbReference>
<dbReference type="GO" id="GO:0000981">
    <property type="term" value="F:DNA-binding transcription factor activity, RNA polymerase II-specific"/>
    <property type="evidence" value="ECO:0007669"/>
    <property type="project" value="TreeGrafter"/>
</dbReference>
<evidence type="ECO:0000256" key="1">
    <source>
        <dbReference type="ARBA" id="ARBA00022723"/>
    </source>
</evidence>
<keyword evidence="3 5" id="KW-0863">Zinc-finger</keyword>
<dbReference type="PANTHER" id="PTHR24409:SF295">
    <property type="entry name" value="AZ2-RELATED"/>
    <property type="match status" value="1"/>
</dbReference>
<evidence type="ECO:0000256" key="3">
    <source>
        <dbReference type="ARBA" id="ARBA00022771"/>
    </source>
</evidence>
<evidence type="ECO:0000313" key="8">
    <source>
        <dbReference type="EMBL" id="GFR65344.1"/>
    </source>
</evidence>
<protein>
    <submittedName>
        <fullName evidence="8">Zinc finger protein 585A</fullName>
    </submittedName>
</protein>
<dbReference type="InterPro" id="IPR036236">
    <property type="entry name" value="Znf_C2H2_sf"/>
</dbReference>
<comment type="caution">
    <text evidence="8">The sequence shown here is derived from an EMBL/GenBank/DDBJ whole genome shotgun (WGS) entry which is preliminary data.</text>
</comment>
<dbReference type="InterPro" id="IPR013087">
    <property type="entry name" value="Znf_C2H2_type"/>
</dbReference>
<organism evidence="8 9">
    <name type="scientific">Elysia marginata</name>
    <dbReference type="NCBI Taxonomy" id="1093978"/>
    <lineage>
        <taxon>Eukaryota</taxon>
        <taxon>Metazoa</taxon>
        <taxon>Spiralia</taxon>
        <taxon>Lophotrochozoa</taxon>
        <taxon>Mollusca</taxon>
        <taxon>Gastropoda</taxon>
        <taxon>Heterobranchia</taxon>
        <taxon>Euthyneura</taxon>
        <taxon>Panpulmonata</taxon>
        <taxon>Sacoglossa</taxon>
        <taxon>Placobranchoidea</taxon>
        <taxon>Plakobranchidae</taxon>
        <taxon>Elysia</taxon>
    </lineage>
</organism>
<dbReference type="SMART" id="SM00355">
    <property type="entry name" value="ZnF_C2H2"/>
    <property type="match status" value="8"/>
</dbReference>
<feature type="domain" description="C2H2-type" evidence="7">
    <location>
        <begin position="392"/>
        <end position="419"/>
    </location>
</feature>
<keyword evidence="2" id="KW-0677">Repeat</keyword>
<feature type="compositionally biased region" description="Acidic residues" evidence="6">
    <location>
        <begin position="20"/>
        <end position="30"/>
    </location>
</feature>
<dbReference type="FunFam" id="3.30.160.60:FF:002127">
    <property type="entry name" value="Uncharacterized protein"/>
    <property type="match status" value="1"/>
</dbReference>
<sequence>MNRWRRLKMLQGRFGTDTSSESESDLDSDVTSDGLCTDSGTESCNPAGLSTDPPQKGALTPKNVETAHSLSLQKSSSPHGVVRPSANVTTRTTDHRIVEINSKSYLSSHSGIASMSQSVPTERKVAVQIVAVTRQIVTAPKTDLSRVEKNQSKQVPHGSDSQIQSEENLEGEKVEPCSLCSLLVPCHDSDTKQQELIYHIGHKPSNCSLIFDIYQSLLLENLQFYSASLKVCTQCRMTFSVSADLLKHLYTHAVIKAKSVVHQSPASGGARFESVKSLPDSQAGKTDARLAMLTHNQLWPTHKKKPEKLLCEYCGLLCSSRAVIRNHIAVKHKINLPYKCSFCDKRFAQKAHANFHERYHKAHYCHICDKYIHHEYFFNQHMRVHELGEKPFKCDQCDKSFMRKAYLKAHQVLHTGKKPYQCSLCDRGFMIKKQLEIHVKTHTGVKEHKCSICSKDFFSKDDLCKHMSRHSKHHLCDLCGSSFPSNFRLKRHYKNIHHKNILSRVHKA</sequence>
<feature type="region of interest" description="Disordered" evidence="6">
    <location>
        <begin position="1"/>
        <end position="58"/>
    </location>
</feature>